<dbReference type="PRINTS" id="PR00193">
    <property type="entry name" value="MYOSINHEAVY"/>
</dbReference>
<evidence type="ECO:0000256" key="4">
    <source>
        <dbReference type="ARBA" id="ARBA00023054"/>
    </source>
</evidence>
<keyword evidence="15" id="KW-1185">Reference proteome</keyword>
<proteinExistence type="inferred from homology"/>
<feature type="region of interest" description="Disordered" evidence="11">
    <location>
        <begin position="1172"/>
        <end position="1191"/>
    </location>
</feature>
<feature type="coiled-coil region" evidence="10">
    <location>
        <begin position="1715"/>
        <end position="1742"/>
    </location>
</feature>
<dbReference type="SMART" id="SM00242">
    <property type="entry name" value="MYSc"/>
    <property type="match status" value="1"/>
</dbReference>
<evidence type="ECO:0008006" key="16">
    <source>
        <dbReference type="Google" id="ProtNLM"/>
    </source>
</evidence>
<dbReference type="Gene3D" id="1.20.120.720">
    <property type="entry name" value="Myosin VI head, motor domain, U50 subdomain"/>
    <property type="match status" value="1"/>
</dbReference>
<dbReference type="GO" id="GO:1903475">
    <property type="term" value="P:mitotic actomyosin contractile ring assembly"/>
    <property type="evidence" value="ECO:0007669"/>
    <property type="project" value="UniProtKB-ARBA"/>
</dbReference>
<evidence type="ECO:0000256" key="3">
    <source>
        <dbReference type="ARBA" id="ARBA00022840"/>
    </source>
</evidence>
<dbReference type="SUPFAM" id="SSF90257">
    <property type="entry name" value="Myosin rod fragments"/>
    <property type="match status" value="1"/>
</dbReference>
<dbReference type="EMBL" id="LFMY01000001">
    <property type="protein sequence ID" value="OKL64700.1"/>
    <property type="molecule type" value="Genomic_DNA"/>
</dbReference>
<accession>A0A225AUT5</accession>
<dbReference type="PANTHER" id="PTHR13140:SF857">
    <property type="entry name" value="MYOSIN-11"/>
    <property type="match status" value="1"/>
</dbReference>
<dbReference type="Gene3D" id="2.30.30.360">
    <property type="entry name" value="Myosin S1 fragment, N-terminal"/>
    <property type="match status" value="1"/>
</dbReference>
<gene>
    <name evidence="14" type="ORF">UA08_00652</name>
</gene>
<dbReference type="GO" id="GO:0005524">
    <property type="term" value="F:ATP binding"/>
    <property type="evidence" value="ECO:0007669"/>
    <property type="project" value="UniProtKB-UniRule"/>
</dbReference>
<keyword evidence="2 9" id="KW-0547">Nucleotide-binding</keyword>
<dbReference type="InterPro" id="IPR008989">
    <property type="entry name" value="Myosin_S1_N"/>
</dbReference>
<dbReference type="PROSITE" id="PS51844">
    <property type="entry name" value="SH3_LIKE"/>
    <property type="match status" value="1"/>
</dbReference>
<dbReference type="PROSITE" id="PS51456">
    <property type="entry name" value="MYOSIN_MOTOR"/>
    <property type="match status" value="1"/>
</dbReference>
<dbReference type="OrthoDB" id="6108017at2759"/>
<feature type="domain" description="Myosin N-terminal SH3-like" evidence="13">
    <location>
        <begin position="114"/>
        <end position="164"/>
    </location>
</feature>
<dbReference type="SUPFAM" id="SSF52540">
    <property type="entry name" value="P-loop containing nucleoside triphosphate hydrolases"/>
    <property type="match status" value="1"/>
</dbReference>
<feature type="coiled-coil region" evidence="10">
    <location>
        <begin position="1953"/>
        <end position="2058"/>
    </location>
</feature>
<dbReference type="Proteomes" id="UP000214365">
    <property type="component" value="Unassembled WGS sequence"/>
</dbReference>
<organism evidence="14 15">
    <name type="scientific">Talaromyces atroroseus</name>
    <dbReference type="NCBI Taxonomy" id="1441469"/>
    <lineage>
        <taxon>Eukaryota</taxon>
        <taxon>Fungi</taxon>
        <taxon>Dikarya</taxon>
        <taxon>Ascomycota</taxon>
        <taxon>Pezizomycotina</taxon>
        <taxon>Eurotiomycetes</taxon>
        <taxon>Eurotiomycetidae</taxon>
        <taxon>Eurotiales</taxon>
        <taxon>Trichocomaceae</taxon>
        <taxon>Talaromyces</taxon>
        <taxon>Talaromyces sect. Trachyspermi</taxon>
    </lineage>
</organism>
<evidence type="ECO:0000256" key="1">
    <source>
        <dbReference type="ARBA" id="ARBA00008314"/>
    </source>
</evidence>
<dbReference type="PANTHER" id="PTHR13140">
    <property type="entry name" value="MYOSIN"/>
    <property type="match status" value="1"/>
</dbReference>
<evidence type="ECO:0000313" key="15">
    <source>
        <dbReference type="Proteomes" id="UP000214365"/>
    </source>
</evidence>
<dbReference type="InterPro" id="IPR001609">
    <property type="entry name" value="Myosin_head_motor_dom-like"/>
</dbReference>
<dbReference type="Gene3D" id="3.40.850.10">
    <property type="entry name" value="Kinesin motor domain"/>
    <property type="match status" value="1"/>
</dbReference>
<evidence type="ECO:0000259" key="13">
    <source>
        <dbReference type="PROSITE" id="PS51844"/>
    </source>
</evidence>
<evidence type="ECO:0000256" key="5">
    <source>
        <dbReference type="ARBA" id="ARBA00023123"/>
    </source>
</evidence>
<dbReference type="Gene3D" id="3.30.70.1590">
    <property type="match status" value="1"/>
</dbReference>
<dbReference type="Gene3D" id="1.10.287.1490">
    <property type="match status" value="1"/>
</dbReference>
<feature type="region of interest" description="Disordered" evidence="11">
    <location>
        <begin position="1658"/>
        <end position="1708"/>
    </location>
</feature>
<feature type="region of interest" description="Actin-binding" evidence="9">
    <location>
        <begin position="736"/>
        <end position="758"/>
    </location>
</feature>
<feature type="coiled-coil region" evidence="10">
    <location>
        <begin position="1607"/>
        <end position="1641"/>
    </location>
</feature>
<dbReference type="GeneID" id="31000407"/>
<name>A0A225AUT5_TALAT</name>
<dbReference type="GO" id="GO:0000146">
    <property type="term" value="F:microfilament motor activity"/>
    <property type="evidence" value="ECO:0007669"/>
    <property type="project" value="TreeGrafter"/>
</dbReference>
<feature type="binding site" evidence="9">
    <location>
        <begin position="256"/>
        <end position="263"/>
    </location>
    <ligand>
        <name>ATP</name>
        <dbReference type="ChEBI" id="CHEBI:30616"/>
    </ligand>
</feature>
<feature type="compositionally biased region" description="Polar residues" evidence="11">
    <location>
        <begin position="1680"/>
        <end position="1700"/>
    </location>
</feature>
<dbReference type="GO" id="GO:0016459">
    <property type="term" value="C:myosin complex"/>
    <property type="evidence" value="ECO:0007669"/>
    <property type="project" value="UniProtKB-KW"/>
</dbReference>
<dbReference type="Gene3D" id="1.20.5.340">
    <property type="match status" value="1"/>
</dbReference>
<protein>
    <recommendedName>
        <fullName evidence="16">Myosin type-2 heavy chain 1</fullName>
    </recommendedName>
</protein>
<keyword evidence="7 9" id="KW-0009">Actin-binding</keyword>
<keyword evidence="6 9" id="KW-0505">Motor protein</keyword>
<evidence type="ECO:0000313" key="14">
    <source>
        <dbReference type="EMBL" id="OKL64700.1"/>
    </source>
</evidence>
<dbReference type="SUPFAM" id="SSF57997">
    <property type="entry name" value="Tropomyosin"/>
    <property type="match status" value="1"/>
</dbReference>
<dbReference type="Gene3D" id="4.10.270.10">
    <property type="entry name" value="Myosin, subunit A"/>
    <property type="match status" value="1"/>
</dbReference>
<dbReference type="Gene3D" id="1.10.10.820">
    <property type="match status" value="1"/>
</dbReference>
<dbReference type="GO" id="GO:0120104">
    <property type="term" value="C:mitotic actomyosin contractile ring, proximal layer"/>
    <property type="evidence" value="ECO:0007669"/>
    <property type="project" value="UniProtKB-ARBA"/>
</dbReference>
<evidence type="ECO:0000256" key="2">
    <source>
        <dbReference type="ARBA" id="ARBA00022741"/>
    </source>
</evidence>
<evidence type="ECO:0000256" key="10">
    <source>
        <dbReference type="SAM" id="Coils"/>
    </source>
</evidence>
<dbReference type="Pfam" id="PF24319">
    <property type="entry name" value="DUF7491"/>
    <property type="match status" value="1"/>
</dbReference>
<dbReference type="RefSeq" id="XP_020124821.1">
    <property type="nucleotide sequence ID" value="XM_020260482.1"/>
</dbReference>
<evidence type="ECO:0000256" key="8">
    <source>
        <dbReference type="ARBA" id="ARBA00064372"/>
    </source>
</evidence>
<dbReference type="FunFam" id="1.20.120.720:FF:000001">
    <property type="entry name" value="Myosin heavy chain, muscle"/>
    <property type="match status" value="1"/>
</dbReference>
<dbReference type="InterPro" id="IPR055914">
    <property type="entry name" value="DUF7491"/>
</dbReference>
<feature type="coiled-coil region" evidence="10">
    <location>
        <begin position="2206"/>
        <end position="2353"/>
    </location>
</feature>
<feature type="compositionally biased region" description="Polar residues" evidence="11">
    <location>
        <begin position="1659"/>
        <end position="1670"/>
    </location>
</feature>
<dbReference type="GO" id="GO:0007015">
    <property type="term" value="P:actin filament organization"/>
    <property type="evidence" value="ECO:0007669"/>
    <property type="project" value="TreeGrafter"/>
</dbReference>
<comment type="caution">
    <text evidence="14">The sequence shown here is derived from an EMBL/GenBank/DDBJ whole genome shotgun (WGS) entry which is preliminary data.</text>
</comment>
<keyword evidence="3 9" id="KW-0067">ATP-binding</keyword>
<dbReference type="GO" id="GO:0051015">
    <property type="term" value="F:actin filament binding"/>
    <property type="evidence" value="ECO:0007669"/>
    <property type="project" value="InterPro"/>
</dbReference>
<evidence type="ECO:0000256" key="6">
    <source>
        <dbReference type="ARBA" id="ARBA00023175"/>
    </source>
</evidence>
<evidence type="ECO:0000259" key="12">
    <source>
        <dbReference type="PROSITE" id="PS51456"/>
    </source>
</evidence>
<evidence type="ECO:0000256" key="9">
    <source>
        <dbReference type="PROSITE-ProRule" id="PRU00782"/>
    </source>
</evidence>
<feature type="compositionally biased region" description="Polar residues" evidence="11">
    <location>
        <begin position="1"/>
        <end position="11"/>
    </location>
</feature>
<dbReference type="FunFam" id="1.10.10.820:FF:000001">
    <property type="entry name" value="Myosin heavy chain"/>
    <property type="match status" value="1"/>
</dbReference>
<dbReference type="InterPro" id="IPR027417">
    <property type="entry name" value="P-loop_NTPase"/>
</dbReference>
<evidence type="ECO:0000256" key="7">
    <source>
        <dbReference type="ARBA" id="ARBA00023203"/>
    </source>
</evidence>
<evidence type="ECO:0000256" key="11">
    <source>
        <dbReference type="SAM" id="MobiDB-lite"/>
    </source>
</evidence>
<keyword evidence="5 9" id="KW-0518">Myosin</keyword>
<comment type="subunit">
    <text evidence="8">Binds to cdc4 and rlc1.</text>
</comment>
<keyword evidence="4 10" id="KW-0175">Coiled coil</keyword>
<dbReference type="Pfam" id="PF02736">
    <property type="entry name" value="Myosin_N"/>
    <property type="match status" value="1"/>
</dbReference>
<dbReference type="InterPro" id="IPR004009">
    <property type="entry name" value="SH3_Myosin"/>
</dbReference>
<dbReference type="STRING" id="1441469.A0A225AUT5"/>
<dbReference type="InterPro" id="IPR036961">
    <property type="entry name" value="Kinesin_motor_dom_sf"/>
</dbReference>
<dbReference type="Gene3D" id="1.20.58.530">
    <property type="match status" value="1"/>
</dbReference>
<comment type="similarity">
    <text evidence="1 9">Belongs to the TRAFAC class myosin-kinesin ATPase superfamily. Myosin family.</text>
</comment>
<sequence length="2399" mass="276142">MQPTSINNSPRRANPFSRHSPSPSPSPQLPPSRPKSAVFPPTYGESEKKSHTRNSASLTQFTAVTPGLVNRQRSGSLRQNVRSSGTFAPQFIKSEELQRANNSINSFEGDNDFSGKRYVWLKDAEKAFVRGEVIEERSDGNLLVRCEDGNQREVGSEHVDKVNPAKFDKADDMAELTHLNEAFPQVHADEIEQTYSGLFLVTVNPYCPLPIYTNEYVRMYKGQNREDTRPHIFAMADEAFRNLVEEGQNQSILVTGESGAGKTENTKKVIQYLAAVATPEQSGSRSTGKAFSNLSQQILRANPILEAFGNAQTVRNNNSSRFGKFIRIEFTRSGQISGAYIDWYLLEKSRVVKPGSRERNYHIFYQLLQGSDKSLRNKLLLSDLQMEDFAYTRDGNDSITGVSDADEWKALIEAFQVMNFSENDRMCILRTIAAVLHLGNITVTKERIRGDQAALAPDAYESVEKACKLLGVDSELFVKGLLHPRVKAGREWVEKVQTPEQVRLALDALAKGIYERGFGDLVNRINNQLDVSSSSSDDTYFIGVLDIAGFEIFESNSFEQLCINYTNEKLQQFFNHHMFVLEQEEYAREQIEWQFIDFGKDLQPTIDLIELTNPIGIFSCLDEDCVMPKATDKTFIEKLNSLWDRNSPKYRASRLSQGFVLTHYAAEVEYTTEGWLEKNKDPLNDNITRLLSTSTDKHVCNLFSDYVDVDDDQGFSRSRVKKGLFRTVAQRHKDHLSILMNQLHSTHPHFVRCILPNHKKKPKQFNAPLVLDQLRCNGVLEGIRIARTGFPNRLSFNEFRQRYEVLCRDMPKGYLEGQNAAQIMLNKLGLDKSWYRVGLTKVFFRAGVLAELEEKRDALIREIMTLFQSVARGFVQRRIANKRLYRAEATRIIQKNFHVYLDLQANPWWRLYTGMKPLLGATRTAAEVKKRDEKIQTLEAKAQQDLLDRHKLEEERRRAEVEINRVKKTLESERALALDKEEIFKRLQLREVELSEKLAEAITDQEKLEEQLDELIEAKRKAEEQVDARNVQLEQAGQIIMKLESDKKQLQDRLSEMDSELKEMENTHSERGSQVQGLTQEIKMLQSQVSLKDRKLQDLEARLIKSDQDLDVKLAKTSKELEASRRQVKDLFDENKSIRQEIAELSRTSTGYEEMIRRKEGELTILRNDAKRHEEARRSLESEKQSLAGRHDGMQKRLRELQAEMDATKSEKLTLEREAADVRRLLEAKMTEDAEAGHSRRLLDQQIQDLKTQLFQLQADLSRERQSRDDVQMLGEHKLAELKDKYESLNEAKITIEKEMYIQQDTLRRATEARTTAEQARKDLQAELIKLRERYANAEKARLDAESHVERSIMRQANEKQAVLRRELDASSKQLQEAEADKSRLLVQVQEFTQMLADSENFRERHDQQKERLERELVTVKGRLTASENDNRALLNKIQQKNLEISRSNSKASDSQRSRLVQLQNEKAKLEEEHKRIQRQLGDAQVIITSLEKQKEKLALTVEDLNHEVAREHKASRKAEAASSATTLQLAEANRNLDTERQLRTQAQANTRQLQVALDQSHKEVEDCHQQLMLLHKVFDPEIDESQKTWEAVQPDLSKKVDLAQLLEMAHSELRIAEEKYARAESQLAEMRRRHEGEMKEMDARYASSKRALLEEIDNNQVASSRSPNHIRNHSETAKKYSNPSTPNRRFNLGEVSQDSGRSDRTVDTTTYQKRMDMATELEELQNKLQMTEMQNRHLQNQLGLVNPNTDMWQDDSPSVRRVHLLERENGRLHEKLDDSAKKVSALERTIQTGELSLRDVQAKSHEELFDLLNSQEQSRRSLLSVHKNAIAELTDAKSQFEKLKRGKATIEVELRDARSDLQEAQFAREQDVASRNQLLQEFSDLQIRLDAEESKVIDLTSTLSLYKSRADEYFSKLEQAEIAVLKAARAEQFAKSQAKEAEETCATIMAERQRMDSLVEDLQRQVQSYDEKVEDLSADLEGALQSKRRLQNELEDYRNHRASEIEDKEASLEQTRKKYQREFATLTNELEIERENLLHVRDENSRLREELEDLRSKWDNEVLNSSTWAKEKSRLEMTLQDLSSSRDEAVKAHNDAQSKVVSLLSQVRNLRTSVDDIASERDLLAKDKKQLESRLQEATDRLEDLANGDSPSMRDAAGMDRELLDLKSKLAQLEDVSAAAVGKMRRAEVLSMEMQKELVAERESNASLFKDKASLEKQLKEVQLRCVDLETKGYSSATQDIKFLHKRVKELETQLEDQESKYSAEQRSSRNIDRTVKDLQSQIERRDKMNSQLTDDINKSRDKIERLLQTIEELQSSDSQSQLQAKRAERELREEREKALRLERELEGWKQLRVERGSIVGRANGLSDAASRRGSGVFVANGTVEVPQRKTSNTKGFL</sequence>
<reference evidence="14 15" key="1">
    <citation type="submission" date="2015-06" db="EMBL/GenBank/DDBJ databases">
        <title>Talaromyces atroroseus IBT 11181 draft genome.</title>
        <authorList>
            <person name="Rasmussen K.B."/>
            <person name="Rasmussen S."/>
            <person name="Petersen B."/>
            <person name="Sicheritz-Ponten T."/>
            <person name="Mortensen U.H."/>
            <person name="Thrane U."/>
        </authorList>
    </citation>
    <scope>NUCLEOTIDE SEQUENCE [LARGE SCALE GENOMIC DNA]</scope>
    <source>
        <strain evidence="14 15">IBT 11181</strain>
    </source>
</reference>
<dbReference type="GO" id="GO:1902404">
    <property type="term" value="P:mitotic actomyosin contractile ring contraction"/>
    <property type="evidence" value="ECO:0007669"/>
    <property type="project" value="UniProtKB-ARBA"/>
</dbReference>
<dbReference type="Pfam" id="PF00063">
    <property type="entry name" value="Myosin_head"/>
    <property type="match status" value="1"/>
</dbReference>
<dbReference type="GO" id="GO:0016020">
    <property type="term" value="C:membrane"/>
    <property type="evidence" value="ECO:0007669"/>
    <property type="project" value="TreeGrafter"/>
</dbReference>
<feature type="domain" description="Myosin motor" evidence="12">
    <location>
        <begin position="194"/>
        <end position="857"/>
    </location>
</feature>
<dbReference type="FunFam" id="1.20.58.530:FF:000001">
    <property type="entry name" value="Myosin heavy chain"/>
    <property type="match status" value="1"/>
</dbReference>
<feature type="coiled-coil region" evidence="10">
    <location>
        <begin position="2115"/>
        <end position="2177"/>
    </location>
</feature>
<feature type="region of interest" description="Disordered" evidence="11">
    <location>
        <begin position="1"/>
        <end position="59"/>
    </location>
</feature>
<dbReference type="CDD" id="cd01377">
    <property type="entry name" value="MYSc_class_II"/>
    <property type="match status" value="1"/>
</dbReference>
<feature type="compositionally biased region" description="Pro residues" evidence="11">
    <location>
        <begin position="22"/>
        <end position="33"/>
    </location>
</feature>